<feature type="compositionally biased region" description="Basic and acidic residues" evidence="1">
    <location>
        <begin position="218"/>
        <end position="227"/>
    </location>
</feature>
<feature type="region of interest" description="Disordered" evidence="1">
    <location>
        <begin position="64"/>
        <end position="85"/>
    </location>
</feature>
<feature type="region of interest" description="Disordered" evidence="1">
    <location>
        <begin position="195"/>
        <end position="227"/>
    </location>
</feature>
<sequence length="227" mass="24486">MHRQKVGAVFHDIGNGQQQQNGCQQAAQGKAKIQGYGQHGEHHSPQINHSGAAFSALPQRLSKQVPAHMPGRPLSPLGQLNGQQRGLPLPHAPLFRQTAHLLAVAAAGVVVHMGVDPRRVLLKRLLHSAGALQKRGEVIGAQQPVSLENAGHALPQILLLLGLPGVLQHKDFGAQRQQLLQQSQLKGRDQKGKLLLGQRKMPPEAMEQSLQPGGGEVSDGRVQHNRR</sequence>
<proteinExistence type="predicted"/>
<protein>
    <submittedName>
        <fullName evidence="2">Uncharacterized protein</fullName>
    </submittedName>
</protein>
<comment type="caution">
    <text evidence="2">The sequence shown here is derived from an EMBL/GenBank/DDBJ whole genome shotgun (WGS) entry which is preliminary data.</text>
</comment>
<organism evidence="2">
    <name type="scientific">bioreactor metagenome</name>
    <dbReference type="NCBI Taxonomy" id="1076179"/>
    <lineage>
        <taxon>unclassified sequences</taxon>
        <taxon>metagenomes</taxon>
        <taxon>ecological metagenomes</taxon>
    </lineage>
</organism>
<dbReference type="EMBL" id="VSSQ01062238">
    <property type="protein sequence ID" value="MPN15461.1"/>
    <property type="molecule type" value="Genomic_DNA"/>
</dbReference>
<reference evidence="2" key="1">
    <citation type="submission" date="2019-08" db="EMBL/GenBank/DDBJ databases">
        <authorList>
            <person name="Kucharzyk K."/>
            <person name="Murdoch R.W."/>
            <person name="Higgins S."/>
            <person name="Loffler F."/>
        </authorList>
    </citation>
    <scope>NUCLEOTIDE SEQUENCE</scope>
</reference>
<evidence type="ECO:0000313" key="2">
    <source>
        <dbReference type="EMBL" id="MPN15461.1"/>
    </source>
</evidence>
<gene>
    <name evidence="2" type="ORF">SDC9_162795</name>
</gene>
<evidence type="ECO:0000256" key="1">
    <source>
        <dbReference type="SAM" id="MobiDB-lite"/>
    </source>
</evidence>
<accession>A0A645FM39</accession>
<dbReference type="AlphaFoldDB" id="A0A645FM39"/>
<name>A0A645FM39_9ZZZZ</name>